<dbReference type="InterPro" id="IPR050378">
    <property type="entry name" value="Metallo-dep_Hydrolases_sf"/>
</dbReference>
<proteinExistence type="inferred from homology"/>
<sequence>MASSLLIKNGTVVNDDAIFKADVLIEDGIIRRVEADLVFDGNGRVIDASGCYVMPGGIDPHTHMQLPFMGQVAVDDFYQGTRAALSGGTTMIIDFVIPPKGECPLKAYSQWRDWADPKVCCDYALSMALTTWDDEQTPKDMEKLTSAEYGINSFKFFLAYKGAFMVEDHLGVTGPEGHTQSRPEELEAEATNRACVLAGQANCPLYVVHVMSKGAARVIATHRQQGKVIFGEPIAAGLAVDGRNYFDKNWEHAAAYILSPPLSPDPSTPETLMNLLASGQLHLTGTDNCTFTCAQKRAGLDDFTKIPNGVNGVEDRMALIWEKGVNAGILDPMRFVAITSTNAAKIFNIYPRKGRLQVGSDADIVVWNPNTQKTISAKTHHQAVDFNIFEGIQVTGLPEVTVCRGKVVWENNELNVEKGSGRFIALAPNCDYVFGSSRLAEVRRKPKVVQRDA</sequence>
<gene>
    <name evidence="9" type="ORF">DdX_04230</name>
</gene>
<reference evidence="9" key="1">
    <citation type="submission" date="2022-01" db="EMBL/GenBank/DDBJ databases">
        <title>Genome Sequence Resource for Two Populations of Ditylenchus destructor, the Migratory Endoparasitic Phytonematode.</title>
        <authorList>
            <person name="Zhang H."/>
            <person name="Lin R."/>
            <person name="Xie B."/>
        </authorList>
    </citation>
    <scope>NUCLEOTIDE SEQUENCE</scope>
    <source>
        <strain evidence="9">BazhouSP</strain>
    </source>
</reference>
<dbReference type="PANTHER" id="PTHR11647:SF1">
    <property type="entry name" value="COLLAPSIN RESPONSE MEDIATOR PROTEIN"/>
    <property type="match status" value="1"/>
</dbReference>
<dbReference type="InterPro" id="IPR011059">
    <property type="entry name" value="Metal-dep_hydrolase_composite"/>
</dbReference>
<comment type="cofactor">
    <cofactor evidence="1">
        <name>Zn(2+)</name>
        <dbReference type="ChEBI" id="CHEBI:29105"/>
    </cofactor>
</comment>
<keyword evidence="10" id="KW-1185">Reference proteome</keyword>
<dbReference type="InterPro" id="IPR032466">
    <property type="entry name" value="Metal_Hydrolase"/>
</dbReference>
<dbReference type="Gene3D" id="3.20.20.140">
    <property type="entry name" value="Metal-dependent hydrolases"/>
    <property type="match status" value="2"/>
</dbReference>
<evidence type="ECO:0000259" key="8">
    <source>
        <dbReference type="Pfam" id="PF01979"/>
    </source>
</evidence>
<dbReference type="AlphaFoldDB" id="A0AAD4RAU4"/>
<evidence type="ECO:0000256" key="2">
    <source>
        <dbReference type="ARBA" id="ARBA00008829"/>
    </source>
</evidence>
<dbReference type="SUPFAM" id="SSF51338">
    <property type="entry name" value="Composite domain of metallo-dependent hydrolases"/>
    <property type="match status" value="2"/>
</dbReference>
<dbReference type="GO" id="GO:0046872">
    <property type="term" value="F:metal ion binding"/>
    <property type="evidence" value="ECO:0007669"/>
    <property type="project" value="UniProtKB-KW"/>
</dbReference>
<keyword evidence="3" id="KW-0479">Metal-binding</keyword>
<dbReference type="FunFam" id="3.20.20.140:FF:000174">
    <property type="entry name" value="Dihydropyrimidinase-related protein 2"/>
    <property type="match status" value="1"/>
</dbReference>
<evidence type="ECO:0000256" key="3">
    <source>
        <dbReference type="ARBA" id="ARBA00022723"/>
    </source>
</evidence>
<dbReference type="SUPFAM" id="SSF51556">
    <property type="entry name" value="Metallo-dependent hydrolases"/>
    <property type="match status" value="1"/>
</dbReference>
<evidence type="ECO:0000256" key="4">
    <source>
        <dbReference type="ARBA" id="ARBA00022801"/>
    </source>
</evidence>
<dbReference type="GO" id="GO:0006208">
    <property type="term" value="P:pyrimidine nucleobase catabolic process"/>
    <property type="evidence" value="ECO:0007669"/>
    <property type="project" value="TreeGrafter"/>
</dbReference>
<evidence type="ECO:0000256" key="6">
    <source>
        <dbReference type="ARBA" id="ARBA00039113"/>
    </source>
</evidence>
<dbReference type="EC" id="3.5.2.2" evidence="6"/>
<dbReference type="FunFam" id="3.20.20.140:FF:000076">
    <property type="entry name" value="Dihydropyrimidinase like 2"/>
    <property type="match status" value="1"/>
</dbReference>
<evidence type="ECO:0000313" key="10">
    <source>
        <dbReference type="Proteomes" id="UP001201812"/>
    </source>
</evidence>
<feature type="domain" description="Amidohydrolase-related" evidence="8">
    <location>
        <begin position="274"/>
        <end position="408"/>
    </location>
</feature>
<organism evidence="9 10">
    <name type="scientific">Ditylenchus destructor</name>
    <dbReference type="NCBI Taxonomy" id="166010"/>
    <lineage>
        <taxon>Eukaryota</taxon>
        <taxon>Metazoa</taxon>
        <taxon>Ecdysozoa</taxon>
        <taxon>Nematoda</taxon>
        <taxon>Chromadorea</taxon>
        <taxon>Rhabditida</taxon>
        <taxon>Tylenchina</taxon>
        <taxon>Tylenchomorpha</taxon>
        <taxon>Sphaerularioidea</taxon>
        <taxon>Anguinidae</taxon>
        <taxon>Anguininae</taxon>
        <taxon>Ditylenchus</taxon>
    </lineage>
</organism>
<feature type="domain" description="Amidohydrolase-related" evidence="8">
    <location>
        <begin position="52"/>
        <end position="97"/>
    </location>
</feature>
<dbReference type="InterPro" id="IPR006680">
    <property type="entry name" value="Amidohydro-rel"/>
</dbReference>
<dbReference type="Pfam" id="PF01979">
    <property type="entry name" value="Amidohydro_1"/>
    <property type="match status" value="2"/>
</dbReference>
<accession>A0AAD4RAU4</accession>
<dbReference type="GO" id="GO:0004157">
    <property type="term" value="F:dihydropyrimidinase activity"/>
    <property type="evidence" value="ECO:0007669"/>
    <property type="project" value="UniProtKB-EC"/>
</dbReference>
<dbReference type="Proteomes" id="UP001201812">
    <property type="component" value="Unassembled WGS sequence"/>
</dbReference>
<comment type="similarity">
    <text evidence="2">Belongs to the metallo-dependent hydrolases superfamily. Hydantoinase/dihydropyrimidinase family.</text>
</comment>
<comment type="caution">
    <text evidence="9">The sequence shown here is derived from an EMBL/GenBank/DDBJ whole genome shotgun (WGS) entry which is preliminary data.</text>
</comment>
<feature type="modified residue" description="N6-carboxylysine" evidence="7">
    <location>
        <position position="155"/>
    </location>
</feature>
<protein>
    <recommendedName>
        <fullName evidence="6">dihydropyrimidinase</fullName>
        <ecNumber evidence="6">3.5.2.2</ecNumber>
    </recommendedName>
</protein>
<dbReference type="PANTHER" id="PTHR11647">
    <property type="entry name" value="HYDRANTOINASE/DIHYDROPYRIMIDINASE FAMILY MEMBER"/>
    <property type="match status" value="1"/>
</dbReference>
<comment type="catalytic activity">
    <reaction evidence="5">
        <text>5,6-dihydrouracil + H2O = 3-(carbamoylamino)propanoate + H(+)</text>
        <dbReference type="Rhea" id="RHEA:16121"/>
        <dbReference type="ChEBI" id="CHEBI:11892"/>
        <dbReference type="ChEBI" id="CHEBI:15377"/>
        <dbReference type="ChEBI" id="CHEBI:15378"/>
        <dbReference type="ChEBI" id="CHEBI:15901"/>
        <dbReference type="EC" id="3.5.2.2"/>
    </reaction>
</comment>
<comment type="PTM">
    <text evidence="7">Carbamylation allows a single lysine to coordinate two divalent metal cations.</text>
</comment>
<evidence type="ECO:0000256" key="7">
    <source>
        <dbReference type="PIRSR" id="PIRSR611778-50"/>
    </source>
</evidence>
<dbReference type="InterPro" id="IPR011778">
    <property type="entry name" value="Hydantoinase/dihydroPyrase"/>
</dbReference>
<dbReference type="EMBL" id="JAKKPZ010000004">
    <property type="protein sequence ID" value="KAI1721941.1"/>
    <property type="molecule type" value="Genomic_DNA"/>
</dbReference>
<evidence type="ECO:0000256" key="1">
    <source>
        <dbReference type="ARBA" id="ARBA00001947"/>
    </source>
</evidence>
<name>A0AAD4RAU4_9BILA</name>
<evidence type="ECO:0000313" key="9">
    <source>
        <dbReference type="EMBL" id="KAI1721941.1"/>
    </source>
</evidence>
<dbReference type="GO" id="GO:0005829">
    <property type="term" value="C:cytosol"/>
    <property type="evidence" value="ECO:0007669"/>
    <property type="project" value="TreeGrafter"/>
</dbReference>
<dbReference type="CDD" id="cd01314">
    <property type="entry name" value="D-HYD"/>
    <property type="match status" value="1"/>
</dbReference>
<keyword evidence="4" id="KW-0378">Hydrolase</keyword>
<evidence type="ECO:0000256" key="5">
    <source>
        <dbReference type="ARBA" id="ARBA00036696"/>
    </source>
</evidence>